<evidence type="ECO:0000256" key="5">
    <source>
        <dbReference type="ARBA" id="ARBA00011823"/>
    </source>
</evidence>
<accession>A0ABS2YJ31</accession>
<evidence type="ECO:0000256" key="13">
    <source>
        <dbReference type="SAM" id="MobiDB-lite"/>
    </source>
</evidence>
<evidence type="ECO:0000256" key="1">
    <source>
        <dbReference type="ARBA" id="ARBA00004672"/>
    </source>
</evidence>
<dbReference type="PROSITE" id="PS01057">
    <property type="entry name" value="SAICAR_SYNTHETASE_1"/>
    <property type="match status" value="1"/>
</dbReference>
<feature type="domain" description="Myb-like" evidence="14">
    <location>
        <begin position="119"/>
        <end position="183"/>
    </location>
</feature>
<feature type="domain" description="Myb-like" evidence="14">
    <location>
        <begin position="267"/>
        <end position="370"/>
    </location>
</feature>
<dbReference type="Gene3D" id="3.30.470.20">
    <property type="entry name" value="ATP-grasp fold, B domain"/>
    <property type="match status" value="1"/>
</dbReference>
<dbReference type="InterPro" id="IPR009057">
    <property type="entry name" value="Homeodomain-like_sf"/>
</dbReference>
<keyword evidence="9" id="KW-0210">Decarboxylase</keyword>
<keyword evidence="17" id="KW-1185">Reference proteome</keyword>
<dbReference type="SMART" id="SM00717">
    <property type="entry name" value="SANT"/>
    <property type="match status" value="3"/>
</dbReference>
<evidence type="ECO:0000313" key="17">
    <source>
        <dbReference type="Proteomes" id="UP001166093"/>
    </source>
</evidence>
<name>A0ABS2YJ31_POLSP</name>
<dbReference type="InterPro" id="IPR044822">
    <property type="entry name" value="Myb_DNA-bind_4"/>
</dbReference>
<keyword evidence="11" id="KW-0456">Lyase</keyword>
<dbReference type="InterPro" id="IPR050089">
    <property type="entry name" value="SAICAR_synthetase"/>
</dbReference>
<dbReference type="HAMAP" id="MF_02045">
    <property type="entry name" value="PurE_classII"/>
    <property type="match status" value="1"/>
</dbReference>
<comment type="pathway">
    <text evidence="2">Purine metabolism; IMP biosynthesis via de novo pathway; 5-amino-1-(5-phospho-D-ribosyl)imidazole-4-carboxylate from 5-amino-1-(5-phospho-D-ribosyl)imidazole (carboxylase route): step 1/1.</text>
</comment>
<comment type="caution">
    <text evidence="16">The sequence shown here is derived from an EMBL/GenBank/DDBJ whole genome shotgun (WGS) entry which is preliminary data.</text>
</comment>
<dbReference type="EMBL" id="JAAWVQ010156857">
    <property type="protein sequence ID" value="MBN3286301.1"/>
    <property type="molecule type" value="Genomic_DNA"/>
</dbReference>
<dbReference type="InterPro" id="IPR001005">
    <property type="entry name" value="SANT/Myb"/>
</dbReference>
<evidence type="ECO:0000256" key="9">
    <source>
        <dbReference type="ARBA" id="ARBA00022793"/>
    </source>
</evidence>
<evidence type="ECO:0000256" key="11">
    <source>
        <dbReference type="ARBA" id="ARBA00023239"/>
    </source>
</evidence>
<dbReference type="InterPro" id="IPR018236">
    <property type="entry name" value="SAICAR_synthetase_CS"/>
</dbReference>
<organism evidence="16 17">
    <name type="scientific">Polyodon spathula</name>
    <name type="common">North American paddlefish</name>
    <name type="synonym">Squalus spathula</name>
    <dbReference type="NCBI Taxonomy" id="7913"/>
    <lineage>
        <taxon>Eukaryota</taxon>
        <taxon>Metazoa</taxon>
        <taxon>Chordata</taxon>
        <taxon>Craniata</taxon>
        <taxon>Vertebrata</taxon>
        <taxon>Euteleostomi</taxon>
        <taxon>Actinopterygii</taxon>
        <taxon>Chondrostei</taxon>
        <taxon>Acipenseriformes</taxon>
        <taxon>Polyodontidae</taxon>
        <taxon>Polyodon</taxon>
    </lineage>
</organism>
<evidence type="ECO:0000256" key="6">
    <source>
        <dbReference type="ARBA" id="ARBA00022598"/>
    </source>
</evidence>
<evidence type="ECO:0000256" key="7">
    <source>
        <dbReference type="ARBA" id="ARBA00022741"/>
    </source>
</evidence>
<feature type="non-terminal residue" evidence="16">
    <location>
        <position position="1"/>
    </location>
</feature>
<dbReference type="SUPFAM" id="SSF52255">
    <property type="entry name" value="N5-CAIR mutase (phosphoribosylaminoimidazole carboxylase, PurE)"/>
    <property type="match status" value="1"/>
</dbReference>
<evidence type="ECO:0000256" key="12">
    <source>
        <dbReference type="ARBA" id="ARBA00023268"/>
    </source>
</evidence>
<comment type="subunit">
    <text evidence="5">Homooctamer.</text>
</comment>
<dbReference type="Gene3D" id="3.40.50.1970">
    <property type="match status" value="1"/>
</dbReference>
<comment type="similarity">
    <text evidence="4">In the N-terminal section; belongs to the SAICAR synthetase family.</text>
</comment>
<dbReference type="SUPFAM" id="SSF56104">
    <property type="entry name" value="SAICAR synthase-like"/>
    <property type="match status" value="1"/>
</dbReference>
<dbReference type="PANTHER" id="PTHR43599:SF11">
    <property type="entry name" value="BIFUNCTIONAL PHOSPHORIBOSYLAMINOIMIDAZOLE CARBOXYLASE_PHOSPHORIBOSYLAMINOIMIDAZOLE SUCCINOCARBOXAMIDE SYNTHETASE"/>
    <property type="match status" value="1"/>
</dbReference>
<feature type="non-terminal residue" evidence="16">
    <location>
        <position position="998"/>
    </location>
</feature>
<dbReference type="Gene3D" id="3.30.200.20">
    <property type="entry name" value="Phosphorylase Kinase, domain 1"/>
    <property type="match status" value="1"/>
</dbReference>
<dbReference type="Proteomes" id="UP001166093">
    <property type="component" value="Unassembled WGS sequence"/>
</dbReference>
<evidence type="ECO:0000313" key="16">
    <source>
        <dbReference type="EMBL" id="MBN3286301.1"/>
    </source>
</evidence>
<keyword evidence="12" id="KW-0511">Multifunctional enzyme</keyword>
<dbReference type="SUPFAM" id="SSF46689">
    <property type="entry name" value="Homeodomain-like"/>
    <property type="match status" value="1"/>
</dbReference>
<feature type="region of interest" description="Disordered" evidence="13">
    <location>
        <begin position="408"/>
        <end position="442"/>
    </location>
</feature>
<dbReference type="Pfam" id="PF01259">
    <property type="entry name" value="SAICAR_synt"/>
    <property type="match status" value="1"/>
</dbReference>
<keyword evidence="8" id="KW-0658">Purine biosynthesis</keyword>
<dbReference type="Gene3D" id="1.10.10.60">
    <property type="entry name" value="Homeodomain-like"/>
    <property type="match status" value="3"/>
</dbReference>
<evidence type="ECO:0000256" key="4">
    <source>
        <dbReference type="ARBA" id="ARBA00011020"/>
    </source>
</evidence>
<dbReference type="Pfam" id="PF00731">
    <property type="entry name" value="AIRC"/>
    <property type="match status" value="1"/>
</dbReference>
<reference evidence="16" key="1">
    <citation type="journal article" date="2021" name="Cell">
        <title>Tracing the genetic footprints of vertebrate landing in non-teleost ray-finned fishes.</title>
        <authorList>
            <person name="Bi X."/>
            <person name="Wang K."/>
            <person name="Yang L."/>
            <person name="Pan H."/>
            <person name="Jiang H."/>
            <person name="Wei Q."/>
            <person name="Fang M."/>
            <person name="Yu H."/>
            <person name="Zhu C."/>
            <person name="Cai Y."/>
            <person name="He Y."/>
            <person name="Gan X."/>
            <person name="Zeng H."/>
            <person name="Yu D."/>
            <person name="Zhu Y."/>
            <person name="Jiang H."/>
            <person name="Qiu Q."/>
            <person name="Yang H."/>
            <person name="Zhang Y.E."/>
            <person name="Wang W."/>
            <person name="Zhu M."/>
            <person name="He S."/>
            <person name="Zhang G."/>
        </authorList>
    </citation>
    <scope>NUCLEOTIDE SEQUENCE</scope>
    <source>
        <strain evidence="16">Pddl_001</strain>
    </source>
</reference>
<evidence type="ECO:0000259" key="14">
    <source>
        <dbReference type="SMART" id="SM00717"/>
    </source>
</evidence>
<evidence type="ECO:0000259" key="15">
    <source>
        <dbReference type="SMART" id="SM01001"/>
    </source>
</evidence>
<dbReference type="CDD" id="cd01416">
    <property type="entry name" value="SAICAR_synt_Ade5"/>
    <property type="match status" value="1"/>
</dbReference>
<feature type="domain" description="Myb-like" evidence="14">
    <location>
        <begin position="5"/>
        <end position="69"/>
    </location>
</feature>
<evidence type="ECO:0000256" key="3">
    <source>
        <dbReference type="ARBA" id="ARBA00010478"/>
    </source>
</evidence>
<dbReference type="Pfam" id="PF13837">
    <property type="entry name" value="Myb_DNA-bind_4"/>
    <property type="match status" value="3"/>
</dbReference>
<protein>
    <submittedName>
        <fullName evidence="16">PUR6 protein</fullName>
    </submittedName>
</protein>
<keyword evidence="10" id="KW-0067">ATP-binding</keyword>
<evidence type="ECO:0000256" key="2">
    <source>
        <dbReference type="ARBA" id="ARBA00004747"/>
    </source>
</evidence>
<dbReference type="PROSITE" id="PS01058">
    <property type="entry name" value="SAICAR_SYNTHETASE_2"/>
    <property type="match status" value="1"/>
</dbReference>
<comment type="similarity">
    <text evidence="3">In the C-terminal section; belongs to the AIR carboxylase family. Class II subfamily.</text>
</comment>
<dbReference type="PANTHER" id="PTHR43599">
    <property type="entry name" value="MULTIFUNCTIONAL PROTEIN ADE2"/>
    <property type="match status" value="1"/>
</dbReference>
<evidence type="ECO:0000256" key="10">
    <source>
        <dbReference type="ARBA" id="ARBA00022840"/>
    </source>
</evidence>
<dbReference type="InterPro" id="IPR033626">
    <property type="entry name" value="PurE_classII"/>
</dbReference>
<keyword evidence="6" id="KW-0436">Ligase</keyword>
<keyword evidence="7" id="KW-0547">Nucleotide-binding</keyword>
<dbReference type="HAMAP" id="MF_00137">
    <property type="entry name" value="SAICAR_synth"/>
    <property type="match status" value="1"/>
</dbReference>
<feature type="domain" description="PurE" evidence="15">
    <location>
        <begin position="839"/>
        <end position="986"/>
    </location>
</feature>
<sequence>MECGAGKHWAEEEVKALLTVWSEKRVQNYLNGATRNKAMFLYISNRLPEFGVFRDWKQCRAKYKNLNHGWEKRRMQHTLKHLPRTVRKKLKPVPLQACSMQLTQEHAKLSFIPCVAIEGGKHWTDDEVRALLHIWSDSNIQTQLEGAVRNKSIFEEIAHKLQKFGIDRDWKQCRTKYKNLKYEYKTVRSAQGSGNTCKSMKFFNELGAILERRTAKQSDNNYDQEDISEEETHQGLEEADSYCTAYPVITHIKKEPPDVEKSQASLKNTKYTSENLSQFLSQIGEHIQSDKAPNQFRVITVNDTGIGRHWSDDEVSALILIWSDENIRQQLEGATRNKEIFEQISRRLMKMGIDRDWKQCRTKYKNLKYEYRTLQRRNSQLCNPKRVMRFYDEVDAILRRSHALQQQKRAEEHCQSADVNINNREEKDSRAQTSAGSPVSAKKRNVTTAFNSHITASETVTAYGNQPEEVLSHNTMPQMSQVLRERSIGMLSAGMSTRAVTRELNVHFSTISRLQRHFREFGSTSNWPHNRRPHVTMPAQDLHIRLLLLRDRLRPATWTADETVGLHNQRIATQTVRNQLKLGKKLNEGKTKEIYELLDCPGHVLVQSKDQITAGNTVRRDQMEGKAAISNKTTSCVFKLLQEAGIKTAFVEKHSATAFVAAQCEMIPIEWVCRRIATGSFLKRNPGVKEGYRFSPLKLEMFFKDDANNDPQWSEEQLIESKFCFAGLNIGQCEIDVMNRATVAIFEILEKAWSTQDCTLVDMKIEFGVNVTTKEIILADVIDNDSWRLWPSGDRGQQKDKQVYRDLKEVTPEALQVVKRNFEWVAERVQLLLESKNSCRVVVLMGSTSDIGHCEKIKKACLSYGIPCVLRVTSAHKGPDETLRIKAEYEGDGVPTVFVAVAGRSNGLGPVMSGNTAYPVINCPPITADWGAQDIWSSLRMPSGLGCTTVLSPDAAAQFAAQIFGLNNHLVWVKLRASMLNTWISLKLADKKLQECTL</sequence>
<dbReference type="InterPro" id="IPR028923">
    <property type="entry name" value="SAICAR_synt/ADE2_N"/>
</dbReference>
<proteinExistence type="inferred from homology"/>
<gene>
    <name evidence="16" type="primary">Airc</name>
    <name evidence="16" type="ORF">GTO93_0007201</name>
</gene>
<comment type="pathway">
    <text evidence="1">Purine metabolism; IMP biosynthesis via de novo pathway; 5-amino-1-(5-phospho-D-ribosyl)imidazole-4-carboxamide from 5-amino-1-(5-phospho-D-ribosyl)imidazole-4-carboxylate: step 1/2.</text>
</comment>
<dbReference type="SMART" id="SM01001">
    <property type="entry name" value="AIRC"/>
    <property type="match status" value="1"/>
</dbReference>
<evidence type="ECO:0000256" key="8">
    <source>
        <dbReference type="ARBA" id="ARBA00022755"/>
    </source>
</evidence>
<dbReference type="InterPro" id="IPR000031">
    <property type="entry name" value="PurE_dom"/>
</dbReference>